<organism evidence="3 4">
    <name type="scientific">Thalassotalea marina</name>
    <dbReference type="NCBI Taxonomy" id="1673741"/>
    <lineage>
        <taxon>Bacteria</taxon>
        <taxon>Pseudomonadati</taxon>
        <taxon>Pseudomonadota</taxon>
        <taxon>Gammaproteobacteria</taxon>
        <taxon>Alteromonadales</taxon>
        <taxon>Colwelliaceae</taxon>
        <taxon>Thalassotalea</taxon>
    </lineage>
</organism>
<dbReference type="Proteomes" id="UP000623842">
    <property type="component" value="Unassembled WGS sequence"/>
</dbReference>
<accession>A0A919BDX6</accession>
<name>A0A919BDX6_9GAMM</name>
<dbReference type="AlphaFoldDB" id="A0A919BDX6"/>
<feature type="transmembrane region" description="Helical" evidence="1">
    <location>
        <begin position="54"/>
        <end position="78"/>
    </location>
</feature>
<reference evidence="3" key="1">
    <citation type="journal article" date="2014" name="Int. J. Syst. Evol. Microbiol.">
        <title>Complete genome sequence of Corynebacterium casei LMG S-19264T (=DSM 44701T), isolated from a smear-ripened cheese.</title>
        <authorList>
            <consortium name="US DOE Joint Genome Institute (JGI-PGF)"/>
            <person name="Walter F."/>
            <person name="Albersmeier A."/>
            <person name="Kalinowski J."/>
            <person name="Ruckert C."/>
        </authorList>
    </citation>
    <scope>NUCLEOTIDE SEQUENCE</scope>
    <source>
        <strain evidence="3">KCTC 42731</strain>
    </source>
</reference>
<keyword evidence="1" id="KW-1133">Transmembrane helix</keyword>
<protein>
    <recommendedName>
        <fullName evidence="2">Phage shock protein PspC N-terminal domain-containing protein</fullName>
    </recommendedName>
</protein>
<evidence type="ECO:0000259" key="2">
    <source>
        <dbReference type="Pfam" id="PF04024"/>
    </source>
</evidence>
<gene>
    <name evidence="3" type="ORF">GCM10017161_07150</name>
</gene>
<reference evidence="3" key="2">
    <citation type="submission" date="2020-09" db="EMBL/GenBank/DDBJ databases">
        <authorList>
            <person name="Sun Q."/>
            <person name="Kim S."/>
        </authorList>
    </citation>
    <scope>NUCLEOTIDE SEQUENCE</scope>
    <source>
        <strain evidence="3">KCTC 42731</strain>
    </source>
</reference>
<sequence length="82" mass="9270">MLIDVINYEEVNMRYQRSYLKSKELTKDNINNKLTGVCGGIARHYDLPSWGVRIAAVVSLFTFPVVTAVAYITASILLPNRH</sequence>
<evidence type="ECO:0000313" key="3">
    <source>
        <dbReference type="EMBL" id="GHF82540.1"/>
    </source>
</evidence>
<feature type="domain" description="Phage shock protein PspC N-terminal" evidence="2">
    <location>
        <begin position="23"/>
        <end position="80"/>
    </location>
</feature>
<comment type="caution">
    <text evidence="3">The sequence shown here is derived from an EMBL/GenBank/DDBJ whole genome shotgun (WGS) entry which is preliminary data.</text>
</comment>
<dbReference type="EMBL" id="BNCK01000002">
    <property type="protein sequence ID" value="GHF82540.1"/>
    <property type="molecule type" value="Genomic_DNA"/>
</dbReference>
<dbReference type="InterPro" id="IPR007168">
    <property type="entry name" value="Phageshock_PspC_N"/>
</dbReference>
<keyword evidence="1" id="KW-0472">Membrane</keyword>
<proteinExistence type="predicted"/>
<evidence type="ECO:0000256" key="1">
    <source>
        <dbReference type="SAM" id="Phobius"/>
    </source>
</evidence>
<keyword evidence="4" id="KW-1185">Reference proteome</keyword>
<keyword evidence="1" id="KW-0812">Transmembrane</keyword>
<dbReference type="Pfam" id="PF04024">
    <property type="entry name" value="PspC"/>
    <property type="match status" value="1"/>
</dbReference>
<evidence type="ECO:0000313" key="4">
    <source>
        <dbReference type="Proteomes" id="UP000623842"/>
    </source>
</evidence>